<evidence type="ECO:0000313" key="2">
    <source>
        <dbReference type="Proteomes" id="UP000805193"/>
    </source>
</evidence>
<dbReference type="EMBL" id="JABSTQ010010770">
    <property type="protein sequence ID" value="KAG0418078.1"/>
    <property type="molecule type" value="Genomic_DNA"/>
</dbReference>
<sequence>MTSGKFLEWLGRIWGPNVDDVRRLLVLDQAPVHKTLAANDSIQERDTDRVYVPVGCTSLLQPADVLWKKPFKAKEKTAKGNFRKPSRQYVPEFVSKAWASAPEGTVAPDIGTVVPENPDELRNECVDLILGSESEGSFDGIRQRLE</sequence>
<name>A0AC60PDU4_IXOPE</name>
<protein>
    <submittedName>
        <fullName evidence="1">Uncharacterized protein</fullName>
    </submittedName>
</protein>
<evidence type="ECO:0000313" key="1">
    <source>
        <dbReference type="EMBL" id="KAG0418078.1"/>
    </source>
</evidence>
<keyword evidence="2" id="KW-1185">Reference proteome</keyword>
<accession>A0AC60PDU4</accession>
<reference evidence="1 2" key="1">
    <citation type="journal article" date="2020" name="Cell">
        <title>Large-Scale Comparative Analyses of Tick Genomes Elucidate Their Genetic Diversity and Vector Capacities.</title>
        <authorList>
            <consortium name="Tick Genome and Microbiome Consortium (TIGMIC)"/>
            <person name="Jia N."/>
            <person name="Wang J."/>
            <person name="Shi W."/>
            <person name="Du L."/>
            <person name="Sun Y."/>
            <person name="Zhan W."/>
            <person name="Jiang J.F."/>
            <person name="Wang Q."/>
            <person name="Zhang B."/>
            <person name="Ji P."/>
            <person name="Bell-Sakyi L."/>
            <person name="Cui X.M."/>
            <person name="Yuan T.T."/>
            <person name="Jiang B.G."/>
            <person name="Yang W.F."/>
            <person name="Lam T.T."/>
            <person name="Chang Q.C."/>
            <person name="Ding S.J."/>
            <person name="Wang X.J."/>
            <person name="Zhu J.G."/>
            <person name="Ruan X.D."/>
            <person name="Zhao L."/>
            <person name="Wei J.T."/>
            <person name="Ye R.Z."/>
            <person name="Que T.C."/>
            <person name="Du C.H."/>
            <person name="Zhou Y.H."/>
            <person name="Cheng J.X."/>
            <person name="Dai P.F."/>
            <person name="Guo W.B."/>
            <person name="Han X.H."/>
            <person name="Huang E.J."/>
            <person name="Li L.F."/>
            <person name="Wei W."/>
            <person name="Gao Y.C."/>
            <person name="Liu J.Z."/>
            <person name="Shao H.Z."/>
            <person name="Wang X."/>
            <person name="Wang C.C."/>
            <person name="Yang T.C."/>
            <person name="Huo Q.B."/>
            <person name="Li W."/>
            <person name="Chen H.Y."/>
            <person name="Chen S.E."/>
            <person name="Zhou L.G."/>
            <person name="Ni X.B."/>
            <person name="Tian J.H."/>
            <person name="Sheng Y."/>
            <person name="Liu T."/>
            <person name="Pan Y.S."/>
            <person name="Xia L.Y."/>
            <person name="Li J."/>
            <person name="Zhao F."/>
            <person name="Cao W.C."/>
        </authorList>
    </citation>
    <scope>NUCLEOTIDE SEQUENCE [LARGE SCALE GENOMIC DNA]</scope>
    <source>
        <strain evidence="1">Iper-2018</strain>
    </source>
</reference>
<gene>
    <name evidence="1" type="ORF">HPB47_005152</name>
</gene>
<dbReference type="Proteomes" id="UP000805193">
    <property type="component" value="Unassembled WGS sequence"/>
</dbReference>
<comment type="caution">
    <text evidence="1">The sequence shown here is derived from an EMBL/GenBank/DDBJ whole genome shotgun (WGS) entry which is preliminary data.</text>
</comment>
<proteinExistence type="predicted"/>
<organism evidence="1 2">
    <name type="scientific">Ixodes persulcatus</name>
    <name type="common">Taiga tick</name>
    <dbReference type="NCBI Taxonomy" id="34615"/>
    <lineage>
        <taxon>Eukaryota</taxon>
        <taxon>Metazoa</taxon>
        <taxon>Ecdysozoa</taxon>
        <taxon>Arthropoda</taxon>
        <taxon>Chelicerata</taxon>
        <taxon>Arachnida</taxon>
        <taxon>Acari</taxon>
        <taxon>Parasitiformes</taxon>
        <taxon>Ixodida</taxon>
        <taxon>Ixodoidea</taxon>
        <taxon>Ixodidae</taxon>
        <taxon>Ixodinae</taxon>
        <taxon>Ixodes</taxon>
    </lineage>
</organism>